<sequence length="444" mass="48866">MALLPASSSLAALQPVHLSQLQAQIPRPKVKEGGGIGGKKGRKTWHAHVRLVGSWLLAVPMAAKCRPSRPLRCRLIRNAQVADTDSETPRRAALAVLGSALAVTGVDAAFRASDEKYAALGTILAPAPYKETLRTELVPGHIWGFEQCIALASVSTNIRMTAVKLRNGDLWVSAPISPTRQCLRLLDELGKVAHLVVPSTALEHKASLAEFKRTYPKATIWATPGQAPPITVPSDSRILGQGQAPPWADELDCKVFFVEPPVTDTFAEAVFFHKETRTLLVTDCALKLPANPPKILESYGYDGTPGPISLEQWRYKAIAFDFVTGRNQDEKDFAALARPATLVNPLLRFIVYRRCPEQAAAWVKDVARWPFVRIIPAHLQAPFDCTPAQFLEAFGFLFGKKTSWEPEEPICLHLSCCDHLAKDRECRCHGGKLTVRPETGRREI</sequence>
<dbReference type="PANTHER" id="PTHR33835:SF2">
    <property type="entry name" value="LYSINE-TRNA LIGASE"/>
    <property type="match status" value="1"/>
</dbReference>
<proteinExistence type="predicted"/>
<comment type="caution">
    <text evidence="1">The sequence shown here is derived from an EMBL/GenBank/DDBJ whole genome shotgun (WGS) entry which is preliminary data.</text>
</comment>
<evidence type="ECO:0000313" key="2">
    <source>
        <dbReference type="Proteomes" id="UP000649617"/>
    </source>
</evidence>
<dbReference type="InterPro" id="IPR036866">
    <property type="entry name" value="RibonucZ/Hydroxyglut_hydro"/>
</dbReference>
<dbReference type="AlphaFoldDB" id="A0A812WMP5"/>
<dbReference type="EMBL" id="CAJNIZ010044149">
    <property type="protein sequence ID" value="CAE7679658.1"/>
    <property type="molecule type" value="Genomic_DNA"/>
</dbReference>
<reference evidence="1" key="1">
    <citation type="submission" date="2021-02" db="EMBL/GenBank/DDBJ databases">
        <authorList>
            <person name="Dougan E. K."/>
            <person name="Rhodes N."/>
            <person name="Thang M."/>
            <person name="Chan C."/>
        </authorList>
    </citation>
    <scope>NUCLEOTIDE SEQUENCE</scope>
</reference>
<gene>
    <name evidence="1" type="primary">Mettl7b</name>
    <name evidence="1" type="ORF">SPIL2461_LOCUS18899</name>
</gene>
<name>A0A812WMP5_SYMPI</name>
<dbReference type="Pfam" id="PF14234">
    <property type="entry name" value="DUF4336"/>
    <property type="match status" value="2"/>
</dbReference>
<dbReference type="InterPro" id="IPR025638">
    <property type="entry name" value="DUF4336"/>
</dbReference>
<dbReference type="SUPFAM" id="SSF56281">
    <property type="entry name" value="Metallo-hydrolase/oxidoreductase"/>
    <property type="match status" value="1"/>
</dbReference>
<evidence type="ECO:0000313" key="1">
    <source>
        <dbReference type="EMBL" id="CAE7679658.1"/>
    </source>
</evidence>
<protein>
    <submittedName>
        <fullName evidence="1">Mettl7b protein</fullName>
    </submittedName>
</protein>
<dbReference type="Proteomes" id="UP000649617">
    <property type="component" value="Unassembled WGS sequence"/>
</dbReference>
<dbReference type="OrthoDB" id="421671at2759"/>
<keyword evidence="2" id="KW-1185">Reference proteome</keyword>
<accession>A0A812WMP5</accession>
<dbReference type="PANTHER" id="PTHR33835">
    <property type="entry name" value="YALI0C07656P"/>
    <property type="match status" value="1"/>
</dbReference>
<organism evidence="1 2">
    <name type="scientific">Symbiodinium pilosum</name>
    <name type="common">Dinoflagellate</name>
    <dbReference type="NCBI Taxonomy" id="2952"/>
    <lineage>
        <taxon>Eukaryota</taxon>
        <taxon>Sar</taxon>
        <taxon>Alveolata</taxon>
        <taxon>Dinophyceae</taxon>
        <taxon>Suessiales</taxon>
        <taxon>Symbiodiniaceae</taxon>
        <taxon>Symbiodinium</taxon>
    </lineage>
</organism>